<feature type="region of interest" description="Disordered" evidence="4">
    <location>
        <begin position="120"/>
        <end position="156"/>
    </location>
</feature>
<dbReference type="GO" id="GO:0032418">
    <property type="term" value="P:lysosome localization"/>
    <property type="evidence" value="ECO:0007669"/>
    <property type="project" value="TreeGrafter"/>
</dbReference>
<dbReference type="GO" id="GO:0008333">
    <property type="term" value="P:endosome to lysosome transport"/>
    <property type="evidence" value="ECO:0007669"/>
    <property type="project" value="TreeGrafter"/>
</dbReference>
<evidence type="ECO:0000256" key="4">
    <source>
        <dbReference type="SAM" id="MobiDB-lite"/>
    </source>
</evidence>
<dbReference type="GO" id="GO:0031083">
    <property type="term" value="C:BLOC-1 complex"/>
    <property type="evidence" value="ECO:0007669"/>
    <property type="project" value="InterPro"/>
</dbReference>
<dbReference type="GO" id="GO:0000149">
    <property type="term" value="F:SNARE binding"/>
    <property type="evidence" value="ECO:0007669"/>
    <property type="project" value="TreeGrafter"/>
</dbReference>
<keyword evidence="6" id="KW-1185">Reference proteome</keyword>
<keyword evidence="2" id="KW-0175">Coiled coil</keyword>
<dbReference type="InterPro" id="IPR028119">
    <property type="entry name" value="Snapin/Pallidin/Snn1"/>
</dbReference>
<dbReference type="PANTHER" id="PTHR31305">
    <property type="entry name" value="SNARE-ASSOCIATED PROTEIN SNAPIN"/>
    <property type="match status" value="1"/>
</dbReference>
<dbReference type="GO" id="GO:0006886">
    <property type="term" value="P:intracellular protein transport"/>
    <property type="evidence" value="ECO:0007669"/>
    <property type="project" value="InterPro"/>
</dbReference>
<dbReference type="Pfam" id="PF14712">
    <property type="entry name" value="Snapin_Pallidin"/>
    <property type="match status" value="1"/>
</dbReference>
<protein>
    <recommendedName>
        <fullName evidence="3">Biogenesis of lysosome-related organelles complex 1 subunit 7</fullName>
    </recommendedName>
</protein>
<dbReference type="GO" id="GO:0016079">
    <property type="term" value="P:synaptic vesicle exocytosis"/>
    <property type="evidence" value="ECO:0007669"/>
    <property type="project" value="TreeGrafter"/>
</dbReference>
<evidence type="ECO:0000256" key="1">
    <source>
        <dbReference type="ARBA" id="ARBA00006111"/>
    </source>
</evidence>
<dbReference type="GO" id="GO:0007040">
    <property type="term" value="P:lysosome organization"/>
    <property type="evidence" value="ECO:0007669"/>
    <property type="project" value="TreeGrafter"/>
</dbReference>
<comment type="caution">
    <text evidence="5">The sequence shown here is derived from an EMBL/GenBank/DDBJ whole genome shotgun (WGS) entry which is preliminary data.</text>
</comment>
<gene>
    <name evidence="5" type="ORF">HCN44_001223</name>
</gene>
<comment type="similarity">
    <text evidence="1">Belongs to the SNAPIN family.</text>
</comment>
<dbReference type="OrthoDB" id="5399166at2759"/>
<dbReference type="InterPro" id="IPR017246">
    <property type="entry name" value="Snapin"/>
</dbReference>
<name>A0A834XKL7_APHGI</name>
<sequence>MDIDTASDNTSIDDKTEDFCENPTRDALTEGLMSLLKPTVDQLDDRIKATRISQIELKQKIESLTEELVKISEYLQCPFEIDSYVKKLVNAKQRVTVISNILQTTQERLNKIHEAVEKDTSKRKSLLDHSSMYPVDLPQKNSTEPDLASLSVSEKK</sequence>
<evidence type="ECO:0000313" key="5">
    <source>
        <dbReference type="EMBL" id="KAF7988650.1"/>
    </source>
</evidence>
<dbReference type="AlphaFoldDB" id="A0A834XKL7"/>
<feature type="region of interest" description="Disordered" evidence="4">
    <location>
        <begin position="1"/>
        <end position="20"/>
    </location>
</feature>
<evidence type="ECO:0000313" key="6">
    <source>
        <dbReference type="Proteomes" id="UP000639338"/>
    </source>
</evidence>
<dbReference type="EMBL" id="JACMRX010000005">
    <property type="protein sequence ID" value="KAF7988650.1"/>
    <property type="molecule type" value="Genomic_DNA"/>
</dbReference>
<evidence type="ECO:0000256" key="3">
    <source>
        <dbReference type="ARBA" id="ARBA00033330"/>
    </source>
</evidence>
<dbReference type="GO" id="GO:2000300">
    <property type="term" value="P:regulation of synaptic vesicle exocytosis"/>
    <property type="evidence" value="ECO:0007669"/>
    <property type="project" value="TreeGrafter"/>
</dbReference>
<accession>A0A834XKL7</accession>
<feature type="compositionally biased region" description="Polar residues" evidence="4">
    <location>
        <begin position="1"/>
        <end position="10"/>
    </location>
</feature>
<dbReference type="GO" id="GO:0099078">
    <property type="term" value="C:BORC complex"/>
    <property type="evidence" value="ECO:0007669"/>
    <property type="project" value="TreeGrafter"/>
</dbReference>
<proteinExistence type="inferred from homology"/>
<dbReference type="GO" id="GO:0008021">
    <property type="term" value="C:synaptic vesicle"/>
    <property type="evidence" value="ECO:0007669"/>
    <property type="project" value="TreeGrafter"/>
</dbReference>
<dbReference type="Proteomes" id="UP000639338">
    <property type="component" value="Unassembled WGS sequence"/>
</dbReference>
<dbReference type="PANTHER" id="PTHR31305:SF2">
    <property type="entry name" value="SNARE-ASSOCIATED PROTEIN SNAPIN"/>
    <property type="match status" value="1"/>
</dbReference>
<organism evidence="5 6">
    <name type="scientific">Aphidius gifuensis</name>
    <name type="common">Parasitoid wasp</name>
    <dbReference type="NCBI Taxonomy" id="684658"/>
    <lineage>
        <taxon>Eukaryota</taxon>
        <taxon>Metazoa</taxon>
        <taxon>Ecdysozoa</taxon>
        <taxon>Arthropoda</taxon>
        <taxon>Hexapoda</taxon>
        <taxon>Insecta</taxon>
        <taxon>Pterygota</taxon>
        <taxon>Neoptera</taxon>
        <taxon>Endopterygota</taxon>
        <taxon>Hymenoptera</taxon>
        <taxon>Apocrita</taxon>
        <taxon>Ichneumonoidea</taxon>
        <taxon>Braconidae</taxon>
        <taxon>Aphidiinae</taxon>
        <taxon>Aphidius</taxon>
    </lineage>
</organism>
<reference evidence="5 6" key="1">
    <citation type="submission" date="2020-08" db="EMBL/GenBank/DDBJ databases">
        <title>Aphidius gifuensis genome sequencing and assembly.</title>
        <authorList>
            <person name="Du Z."/>
        </authorList>
    </citation>
    <scope>NUCLEOTIDE SEQUENCE [LARGE SCALE GENOMIC DNA]</scope>
    <source>
        <strain evidence="5">YNYX2018</strain>
        <tissue evidence="5">Adults</tissue>
    </source>
</reference>
<evidence type="ECO:0000256" key="2">
    <source>
        <dbReference type="ARBA" id="ARBA00023054"/>
    </source>
</evidence>